<accession>A0A1W1CVC0</accession>
<sequence length="486" mass="56232">MNDKLKVLLSVNTICIAFESTGIYLSYKADGKNILDAVEYFDEDFNDSHLSRLKKILEIHKIKKYSFCNVSIPSKLFHEYYFEMPFFPKDELDEYLDENGYNFWNTFCSEMNDDQKGSHFQYSILSSNEFDETMQIKLSLHKSEDVDFYIDIVQQLDLFIVCVFNVSAPIVNFLKKYNQENNHWFCLTDKSDNQLQFFDITNEQQKSYMIDIVSNEYDLLIIQINSLIEKTPHTNTNPNLTIFIHSYMLNKGAFVEKHNDDNVSLMTSLLPKKQQDVISKFNNPQGFIGAIGNSINLSLLNHSEYNKQNILKNFKNVKFNLIMQVLNSFLKPLLILVISMFLLHSFLLFAQIQLTDYSELIATNKEIKNKTEELKIQKSIEVGIKQSLELNKKRFNLLNLFMPKINKNVLTDVTKLIPKDIVIQELTIEDNVLMMTLLSSNITNINKLMLKLSPIGSVDLLSSTHKGGVLTSKVSILVSKPFQTDE</sequence>
<evidence type="ECO:0000256" key="1">
    <source>
        <dbReference type="SAM" id="Phobius"/>
    </source>
</evidence>
<keyword evidence="1" id="KW-1133">Transmembrane helix</keyword>
<proteinExistence type="predicted"/>
<evidence type="ECO:0000313" key="2">
    <source>
        <dbReference type="EMBL" id="SFV69766.1"/>
    </source>
</evidence>
<dbReference type="AlphaFoldDB" id="A0A1W1CVC0"/>
<reference evidence="2" key="1">
    <citation type="submission" date="2016-10" db="EMBL/GenBank/DDBJ databases">
        <authorList>
            <person name="de Groot N.N."/>
        </authorList>
    </citation>
    <scope>NUCLEOTIDE SEQUENCE</scope>
</reference>
<dbReference type="EMBL" id="FPHJ01000069">
    <property type="protein sequence ID" value="SFV69766.1"/>
    <property type="molecule type" value="Genomic_DNA"/>
</dbReference>
<keyword evidence="1" id="KW-0472">Membrane</keyword>
<keyword evidence="1" id="KW-0812">Transmembrane</keyword>
<feature type="transmembrane region" description="Helical" evidence="1">
    <location>
        <begin position="329"/>
        <end position="350"/>
    </location>
</feature>
<organism evidence="2">
    <name type="scientific">hydrothermal vent metagenome</name>
    <dbReference type="NCBI Taxonomy" id="652676"/>
    <lineage>
        <taxon>unclassified sequences</taxon>
        <taxon>metagenomes</taxon>
        <taxon>ecological metagenomes</taxon>
    </lineage>
</organism>
<gene>
    <name evidence="2" type="ORF">MNB_SUP05-5-1128</name>
</gene>
<name>A0A1W1CVC0_9ZZZZ</name>
<protein>
    <submittedName>
        <fullName evidence="2">Uncharacterized protein</fullName>
    </submittedName>
</protein>